<evidence type="ECO:0000256" key="8">
    <source>
        <dbReference type="PROSITE-ProRule" id="PRU00529"/>
    </source>
</evidence>
<reference evidence="10" key="1">
    <citation type="submission" date="2022-11" db="EMBL/GenBank/DDBJ databases">
        <title>The whole genome sequencing of pests is an important tool to study the evolution of the plant-insect interaction and insecticide resistance.</title>
        <authorList>
            <person name="Kananovich Y."/>
        </authorList>
    </citation>
    <scope>NUCLEOTIDE SEQUENCE</scope>
    <source>
        <strain evidence="10">BSU_Bre_2018</strain>
    </source>
</reference>
<dbReference type="InterPro" id="IPR054170">
    <property type="entry name" value="RlmL_1st"/>
</dbReference>
<evidence type="ECO:0000313" key="11">
    <source>
        <dbReference type="Proteomes" id="UP001163440"/>
    </source>
</evidence>
<dbReference type="PANTHER" id="PTHR47313">
    <property type="entry name" value="RIBOSOMAL RNA LARGE SUBUNIT METHYLTRANSFERASE K/L"/>
    <property type="match status" value="1"/>
</dbReference>
<dbReference type="GO" id="GO:0052915">
    <property type="term" value="F:23S rRNA (guanine(2445)-N(2))-methyltransferase activity"/>
    <property type="evidence" value="ECO:0007669"/>
    <property type="project" value="UniProtKB-UniRule"/>
</dbReference>
<dbReference type="RefSeq" id="WP_158365753.1">
    <property type="nucleotide sequence ID" value="NZ_CP034882.1"/>
</dbReference>
<dbReference type="PANTHER" id="PTHR47313:SF1">
    <property type="entry name" value="RIBOSOMAL RNA LARGE SUBUNIT METHYLTRANSFERASE K_L"/>
    <property type="match status" value="1"/>
</dbReference>
<dbReference type="GO" id="GO:0003723">
    <property type="term" value="F:RNA binding"/>
    <property type="evidence" value="ECO:0007669"/>
    <property type="project" value="UniProtKB-UniRule"/>
</dbReference>
<keyword evidence="6 8" id="KW-0694">RNA-binding</keyword>
<dbReference type="GO" id="GO:0005737">
    <property type="term" value="C:cytoplasm"/>
    <property type="evidence" value="ECO:0007669"/>
    <property type="project" value="UniProtKB-SubCell"/>
</dbReference>
<dbReference type="Gene3D" id="3.30.2130.30">
    <property type="match status" value="1"/>
</dbReference>
<dbReference type="Proteomes" id="UP001163440">
    <property type="component" value="Chromosome"/>
</dbReference>
<proteinExistence type="inferred from homology"/>
<comment type="catalytic activity">
    <reaction evidence="7">
        <text>guanosine(2069) in 23S rRNA + S-adenosyl-L-methionine = N(2)-methylguanosine(2069) in 23S rRNA + S-adenosyl-L-homocysteine + H(+)</text>
        <dbReference type="Rhea" id="RHEA:43772"/>
        <dbReference type="Rhea" id="RHEA-COMP:10688"/>
        <dbReference type="Rhea" id="RHEA-COMP:10689"/>
        <dbReference type="ChEBI" id="CHEBI:15378"/>
        <dbReference type="ChEBI" id="CHEBI:57856"/>
        <dbReference type="ChEBI" id="CHEBI:59789"/>
        <dbReference type="ChEBI" id="CHEBI:74269"/>
        <dbReference type="ChEBI" id="CHEBI:74481"/>
        <dbReference type="EC" id="2.1.1.264"/>
    </reaction>
</comment>
<evidence type="ECO:0000256" key="6">
    <source>
        <dbReference type="ARBA" id="ARBA00022884"/>
    </source>
</evidence>
<dbReference type="SMART" id="SM00981">
    <property type="entry name" value="THUMP"/>
    <property type="match status" value="1"/>
</dbReference>
<dbReference type="Pfam" id="PF10672">
    <property type="entry name" value="Methyltrans_SAM"/>
    <property type="match status" value="1"/>
</dbReference>
<name>A0AAJ5PUA0_9GAMM</name>
<dbReference type="NCBIfam" id="NF008748">
    <property type="entry name" value="PRK11783.1"/>
    <property type="match status" value="1"/>
</dbReference>
<dbReference type="EMBL" id="CP113406">
    <property type="protein sequence ID" value="WAI18747.1"/>
    <property type="molecule type" value="Genomic_DNA"/>
</dbReference>
<dbReference type="AlphaFoldDB" id="A0AAJ5PUA0"/>
<dbReference type="Gene3D" id="3.30.750.80">
    <property type="entry name" value="RNA methyltransferase domain (HRMD) like"/>
    <property type="match status" value="1"/>
</dbReference>
<comment type="catalytic activity">
    <reaction evidence="7">
        <text>guanosine(2445) in 23S rRNA + S-adenosyl-L-methionine = N(2)-methylguanosine(2445) in 23S rRNA + S-adenosyl-L-homocysteine + H(+)</text>
        <dbReference type="Rhea" id="RHEA:42740"/>
        <dbReference type="Rhea" id="RHEA-COMP:10215"/>
        <dbReference type="Rhea" id="RHEA-COMP:10216"/>
        <dbReference type="ChEBI" id="CHEBI:15378"/>
        <dbReference type="ChEBI" id="CHEBI:57856"/>
        <dbReference type="ChEBI" id="CHEBI:59789"/>
        <dbReference type="ChEBI" id="CHEBI:74269"/>
        <dbReference type="ChEBI" id="CHEBI:74481"/>
        <dbReference type="EC" id="2.1.1.173"/>
    </reaction>
</comment>
<dbReference type="GO" id="GO:0070043">
    <property type="term" value="F:rRNA (guanine-N7-)-methyltransferase activity"/>
    <property type="evidence" value="ECO:0007669"/>
    <property type="project" value="UniProtKB-UniRule"/>
</dbReference>
<dbReference type="InterPro" id="IPR029063">
    <property type="entry name" value="SAM-dependent_MTases_sf"/>
</dbReference>
<dbReference type="Pfam" id="PF01170">
    <property type="entry name" value="UPF0020"/>
    <property type="match status" value="1"/>
</dbReference>
<keyword evidence="1 7" id="KW-0963">Cytoplasm</keyword>
<dbReference type="PRINTS" id="PR00507">
    <property type="entry name" value="N12N6MTFRASE"/>
</dbReference>
<dbReference type="InterPro" id="IPR004114">
    <property type="entry name" value="THUMP_dom"/>
</dbReference>
<dbReference type="Pfam" id="PF02926">
    <property type="entry name" value="THUMP"/>
    <property type="match status" value="1"/>
</dbReference>
<comment type="function">
    <text evidence="7">Specifically methylates the guanine in position 2445 (m2G2445) and the guanine in position 2069 (m7G2069) of 23S rRNA.</text>
</comment>
<dbReference type="EC" id="2.1.1.264" evidence="7"/>
<accession>A0AAJ5PUA0</accession>
<comment type="subcellular location">
    <subcellularLocation>
        <location evidence="7">Cytoplasm</location>
    </subcellularLocation>
</comment>
<dbReference type="InterPro" id="IPR019614">
    <property type="entry name" value="SAM-dep_methyl-trfase"/>
</dbReference>
<dbReference type="HAMAP" id="MF_01858">
    <property type="entry name" value="23SrRNA_methyltr_KL"/>
    <property type="match status" value="1"/>
</dbReference>
<dbReference type="SUPFAM" id="SSF53335">
    <property type="entry name" value="S-adenosyl-L-methionine-dependent methyltransferases"/>
    <property type="match status" value="2"/>
</dbReference>
<keyword evidence="3 7" id="KW-0489">Methyltransferase</keyword>
<dbReference type="PROSITE" id="PS51165">
    <property type="entry name" value="THUMP"/>
    <property type="match status" value="1"/>
</dbReference>
<comment type="similarity">
    <text evidence="7">Belongs to the methyltransferase superfamily. RlmKL family.</text>
</comment>
<sequence>MNCLFASTNFGTENLLEQELLDIGVKILNVKRGGIYYEANELLLYQSLMWSRIASRIFLYIKKFRINNIKDLYNNIYDINWTEFFNVNNTFMINCKGTNNIVRNSLFGSLIVKDAIVDQFNKKYGCRPNVDRISPNIRIKVLISNKNIMHVMLDLSGDALYKRGYRQFCHSTPIKENLASAIVLNSGWIKNTPIIDPMCGSGTLLIEAAMMSCDKAPGLNRVKWGFKFWKKYNKSLWENVFETAQKRFQIGLQKCSKNYFIGYDYNAEIIEKAKINTSNAGLSNIIQFFTKNLNNLKNTYNKKEFGILLSNPPYGEREQTESQLVGLYVQLSMISKKYFKNWQLSVFSSSNFLLNFLQMQSHKEYILRNGALNCTQKNYKIFLHSSITESDEFQNRLTKNFKKLNNWTQQENIECFRVYNADLPNYNIIIDIYKKWIVLQEYKAPKIINYKKAHKRLCNAIYHTKEILSININNIILKIRQKNKNKTQYQKLFNQNNFIEIKEHHAKFLVNLTDYLDTGLFLEKRLIRKLIGKMSKGKDFLNLFSYTGTATVYAGLGNANSTTSIDISNTYIQWSIRNMSINNLSGSKHNFIQTNCLNWIKTTKKKFDLIFINPPTFSNSKKMNKSFELKRDFFHLIKDLKRILRQDGNIIFSSSTHNFKINLDVLDKIKLYAKNITKKTQSKDYINDSKIYHSWIIKHSQQIQG</sequence>
<keyword evidence="4 7" id="KW-0808">Transferase</keyword>
<evidence type="ECO:0000259" key="9">
    <source>
        <dbReference type="PROSITE" id="PS51165"/>
    </source>
</evidence>
<dbReference type="PROSITE" id="PS00092">
    <property type="entry name" value="N6_MTASE"/>
    <property type="match status" value="1"/>
</dbReference>
<evidence type="ECO:0000256" key="2">
    <source>
        <dbReference type="ARBA" id="ARBA00022552"/>
    </source>
</evidence>
<dbReference type="PROSITE" id="PS01261">
    <property type="entry name" value="UPF0020"/>
    <property type="match status" value="1"/>
</dbReference>
<feature type="domain" description="THUMP" evidence="9">
    <location>
        <begin position="43"/>
        <end position="155"/>
    </location>
</feature>
<evidence type="ECO:0000256" key="1">
    <source>
        <dbReference type="ARBA" id="ARBA00022490"/>
    </source>
</evidence>
<dbReference type="InterPro" id="IPR017244">
    <property type="entry name" value="23SrRNA_methyltr_KL"/>
</dbReference>
<evidence type="ECO:0000256" key="5">
    <source>
        <dbReference type="ARBA" id="ARBA00022691"/>
    </source>
</evidence>
<evidence type="ECO:0000313" key="10">
    <source>
        <dbReference type="EMBL" id="WAI18747.1"/>
    </source>
</evidence>
<keyword evidence="5 7" id="KW-0949">S-adenosyl-L-methionine</keyword>
<evidence type="ECO:0000256" key="3">
    <source>
        <dbReference type="ARBA" id="ARBA00022603"/>
    </source>
</evidence>
<evidence type="ECO:0000256" key="4">
    <source>
        <dbReference type="ARBA" id="ARBA00022679"/>
    </source>
</evidence>
<dbReference type="InterPro" id="IPR053943">
    <property type="entry name" value="RlmKL-like_Mtase_CS"/>
</dbReference>
<evidence type="ECO:0000256" key="7">
    <source>
        <dbReference type="HAMAP-Rule" id="MF_01858"/>
    </source>
</evidence>
<dbReference type="CDD" id="cd11715">
    <property type="entry name" value="THUMP_AdoMetMT"/>
    <property type="match status" value="1"/>
</dbReference>
<dbReference type="EC" id="2.1.1.173" evidence="7"/>
<keyword evidence="2 7" id="KW-0698">rRNA processing</keyword>
<organism evidence="10 11">
    <name type="scientific">Buchnera aphidicola</name>
    <name type="common">Brevicoryne brassicae</name>
    <dbReference type="NCBI Taxonomy" id="911343"/>
    <lineage>
        <taxon>Bacteria</taxon>
        <taxon>Pseudomonadati</taxon>
        <taxon>Pseudomonadota</taxon>
        <taxon>Gammaproteobacteria</taxon>
        <taxon>Enterobacterales</taxon>
        <taxon>Erwiniaceae</taxon>
        <taxon>Buchnera</taxon>
    </lineage>
</organism>
<dbReference type="InterPro" id="IPR002052">
    <property type="entry name" value="DNA_methylase_N6_adenine_CS"/>
</dbReference>
<protein>
    <recommendedName>
        <fullName evidence="7">Ribosomal RNA large subunit methyltransferase K/L</fullName>
    </recommendedName>
    <domain>
        <recommendedName>
            <fullName evidence="7">23S rRNA m2G2445 methyltransferase</fullName>
            <ecNumber evidence="7">2.1.1.173</ecNumber>
        </recommendedName>
        <alternativeName>
            <fullName evidence="7">rRNA (guanine-N(2)-)-methyltransferase RlmL</fullName>
        </alternativeName>
    </domain>
    <domain>
        <recommendedName>
            <fullName evidence="7">23S rRNA m7G2069 methyltransferase</fullName>
            <ecNumber evidence="7">2.1.1.264</ecNumber>
        </recommendedName>
        <alternativeName>
            <fullName evidence="7">rRNA (guanine-N(7)-)-methyltransferase RlmK</fullName>
        </alternativeName>
    </domain>
</protein>
<gene>
    <name evidence="10" type="primary">rlmKL</name>
    <name evidence="7" type="synonym">rlmL</name>
    <name evidence="10" type="ORF">OW720_01870</name>
</gene>
<dbReference type="Pfam" id="PF22020">
    <property type="entry name" value="RlmL_1st"/>
    <property type="match status" value="1"/>
</dbReference>
<dbReference type="PIRSF" id="PIRSF037618">
    <property type="entry name" value="RNA_Mtase_bacteria_prd"/>
    <property type="match status" value="1"/>
</dbReference>
<dbReference type="Gene3D" id="3.40.50.150">
    <property type="entry name" value="Vaccinia Virus protein VP39"/>
    <property type="match status" value="2"/>
</dbReference>
<dbReference type="InterPro" id="IPR000241">
    <property type="entry name" value="RlmKL-like_Mtase"/>
</dbReference>